<sequence>MGRHDEEDDEKRGYDEDDEGEEDEDVDDEGRDSKDEGDYEGRYDEEEENDEEGDDDEGRYDEERKNDEDRDDDKAKDDKEGGWVAKGCVQGDKGDDPSNVDHIGGTKGHANIEHGPPGSQNGGKEGRTSIKHAQLEEIEQT</sequence>
<dbReference type="EMBL" id="JBBNAF010000006">
    <property type="protein sequence ID" value="KAK9134895.1"/>
    <property type="molecule type" value="Genomic_DNA"/>
</dbReference>
<evidence type="ECO:0000256" key="1">
    <source>
        <dbReference type="SAM" id="MobiDB-lite"/>
    </source>
</evidence>
<evidence type="ECO:0000313" key="2">
    <source>
        <dbReference type="EMBL" id="KAK9134895.1"/>
    </source>
</evidence>
<evidence type="ECO:0000313" key="3">
    <source>
        <dbReference type="Proteomes" id="UP001420932"/>
    </source>
</evidence>
<accession>A0AAP0JL23</accession>
<proteinExistence type="predicted"/>
<protein>
    <submittedName>
        <fullName evidence="2">Uncharacterized protein</fullName>
    </submittedName>
</protein>
<feature type="compositionally biased region" description="Acidic residues" evidence="1">
    <location>
        <begin position="43"/>
        <end position="60"/>
    </location>
</feature>
<feature type="compositionally biased region" description="Acidic residues" evidence="1">
    <location>
        <begin position="15"/>
        <end position="30"/>
    </location>
</feature>
<reference evidence="2 3" key="1">
    <citation type="submission" date="2024-01" db="EMBL/GenBank/DDBJ databases">
        <title>Genome assemblies of Stephania.</title>
        <authorList>
            <person name="Yang L."/>
        </authorList>
    </citation>
    <scope>NUCLEOTIDE SEQUENCE [LARGE SCALE GENOMIC DNA]</scope>
    <source>
        <strain evidence="2">YNDBR</strain>
        <tissue evidence="2">Leaf</tissue>
    </source>
</reference>
<feature type="region of interest" description="Disordered" evidence="1">
    <location>
        <begin position="1"/>
        <end position="141"/>
    </location>
</feature>
<name>A0AAP0JL23_9MAGN</name>
<feature type="compositionally biased region" description="Basic and acidic residues" evidence="1">
    <location>
        <begin position="31"/>
        <end position="42"/>
    </location>
</feature>
<feature type="compositionally biased region" description="Basic and acidic residues" evidence="1">
    <location>
        <begin position="61"/>
        <end position="81"/>
    </location>
</feature>
<dbReference type="Proteomes" id="UP001420932">
    <property type="component" value="Unassembled WGS sequence"/>
</dbReference>
<dbReference type="AlphaFoldDB" id="A0AAP0JL23"/>
<keyword evidence="3" id="KW-1185">Reference proteome</keyword>
<organism evidence="2 3">
    <name type="scientific">Stephania yunnanensis</name>
    <dbReference type="NCBI Taxonomy" id="152371"/>
    <lineage>
        <taxon>Eukaryota</taxon>
        <taxon>Viridiplantae</taxon>
        <taxon>Streptophyta</taxon>
        <taxon>Embryophyta</taxon>
        <taxon>Tracheophyta</taxon>
        <taxon>Spermatophyta</taxon>
        <taxon>Magnoliopsida</taxon>
        <taxon>Ranunculales</taxon>
        <taxon>Menispermaceae</taxon>
        <taxon>Menispermoideae</taxon>
        <taxon>Cissampelideae</taxon>
        <taxon>Stephania</taxon>
    </lineage>
</organism>
<gene>
    <name evidence="2" type="ORF">Syun_014225</name>
</gene>
<comment type="caution">
    <text evidence="2">The sequence shown here is derived from an EMBL/GenBank/DDBJ whole genome shotgun (WGS) entry which is preliminary data.</text>
</comment>